<dbReference type="STRING" id="472963.BKP45_11800"/>
<feature type="transmembrane region" description="Helical" evidence="1">
    <location>
        <begin position="12"/>
        <end position="32"/>
    </location>
</feature>
<dbReference type="NCBIfam" id="NF041479">
    <property type="entry name" value="spor_membprot_YtrI"/>
    <property type="match status" value="1"/>
</dbReference>
<dbReference type="Pfam" id="PF26347">
    <property type="entry name" value="YtrI_sporulation"/>
    <property type="match status" value="1"/>
</dbReference>
<reference evidence="4 5" key="1">
    <citation type="submission" date="2016-10" db="EMBL/GenBank/DDBJ databases">
        <title>Draft genome sequences of four alkaliphilic bacteria belonging to the Anaerobacillus genus.</title>
        <authorList>
            <person name="Bassil N.M."/>
            <person name="Lloyd J.R."/>
        </authorList>
    </citation>
    <scope>NUCLEOTIDE SEQUENCE [LARGE SCALE GENOMIC DNA]</scope>
    <source>
        <strain evidence="4 5">DSM 22531</strain>
    </source>
</reference>
<accession>A0A1S2M5J6</accession>
<organism evidence="4 5">
    <name type="scientific">Anaerobacillus alkalidiazotrophicus</name>
    <dbReference type="NCBI Taxonomy" id="472963"/>
    <lineage>
        <taxon>Bacteria</taxon>
        <taxon>Bacillati</taxon>
        <taxon>Bacillota</taxon>
        <taxon>Bacilli</taxon>
        <taxon>Bacillales</taxon>
        <taxon>Bacillaceae</taxon>
        <taxon>Anaerobacillus</taxon>
    </lineage>
</organism>
<comment type="caution">
    <text evidence="4">The sequence shown here is derived from an EMBL/GenBank/DDBJ whole genome shotgun (WGS) entry which is preliminary data.</text>
</comment>
<dbReference type="EMBL" id="MLQS01000030">
    <property type="protein sequence ID" value="OIJ18583.1"/>
    <property type="molecule type" value="Genomic_DNA"/>
</dbReference>
<keyword evidence="1" id="KW-0812">Transmembrane</keyword>
<feature type="domain" description="Sporulation membrane protein YtrI C-terminal" evidence="2">
    <location>
        <begin position="80"/>
        <end position="164"/>
    </location>
</feature>
<gene>
    <name evidence="4" type="ORF">BKP45_11800</name>
    <name evidence="3" type="ORF">BKP45_17515</name>
</gene>
<evidence type="ECO:0000313" key="3">
    <source>
        <dbReference type="EMBL" id="OIJ18583.1"/>
    </source>
</evidence>
<name>A0A1S2M5J6_9BACI</name>
<evidence type="ECO:0000313" key="5">
    <source>
        <dbReference type="Proteomes" id="UP000180057"/>
    </source>
</evidence>
<evidence type="ECO:0000259" key="2">
    <source>
        <dbReference type="Pfam" id="PF26347"/>
    </source>
</evidence>
<keyword evidence="1" id="KW-1133">Transmembrane helix</keyword>
<sequence length="167" mass="19752">MRIPPYYKKTGWQRFFAGIIIGILIGWFFFIYEFGAVQEKLVTEIKKQESTINAQVETIEILRSDQDELNKENLKKLTIQEVKVYFINDKDLKLSELSIHEFRLQIENELKAVKNKNIESVANTKELLIQAIENRDFNINEKSYRVTIKGWSIYTTLELFVEIRLAE</sequence>
<dbReference type="AlphaFoldDB" id="A0A1S2M5J6"/>
<dbReference type="InterPro" id="IPR058620">
    <property type="entry name" value="YtrI_C"/>
</dbReference>
<keyword evidence="5" id="KW-1185">Reference proteome</keyword>
<proteinExistence type="predicted"/>
<evidence type="ECO:0000313" key="4">
    <source>
        <dbReference type="EMBL" id="OIJ20028.1"/>
    </source>
</evidence>
<dbReference type="InterPro" id="IPR048198">
    <property type="entry name" value="YtrI"/>
</dbReference>
<keyword evidence="1" id="KW-0472">Membrane</keyword>
<protein>
    <recommendedName>
        <fullName evidence="2">Sporulation membrane protein YtrI C-terminal domain-containing protein</fullName>
    </recommendedName>
</protein>
<dbReference type="EMBL" id="MLQS01000017">
    <property type="protein sequence ID" value="OIJ20028.1"/>
    <property type="molecule type" value="Genomic_DNA"/>
</dbReference>
<evidence type="ECO:0000256" key="1">
    <source>
        <dbReference type="SAM" id="Phobius"/>
    </source>
</evidence>
<dbReference type="Proteomes" id="UP000180057">
    <property type="component" value="Unassembled WGS sequence"/>
</dbReference>